<feature type="transmembrane region" description="Helical" evidence="7">
    <location>
        <begin position="116"/>
        <end position="134"/>
    </location>
</feature>
<keyword evidence="5 7" id="KW-1133">Transmembrane helix</keyword>
<evidence type="ECO:0000313" key="10">
    <source>
        <dbReference type="EMBL" id="HIQ62800.1"/>
    </source>
</evidence>
<keyword evidence="4 7" id="KW-0812">Transmembrane</keyword>
<feature type="transmembrane region" description="Helical" evidence="7">
    <location>
        <begin position="211"/>
        <end position="230"/>
    </location>
</feature>
<proteinExistence type="inferred from homology"/>
<protein>
    <recommendedName>
        <fullName evidence="7 8">Phospho-N-acetylmuramoyl-pentapeptide-transferase</fullName>
        <ecNumber evidence="7 8">2.7.8.13</ecNumber>
    </recommendedName>
    <alternativeName>
        <fullName evidence="7">UDP-MurNAc-pentapeptide phosphotransferase</fullName>
    </alternativeName>
</protein>
<feature type="transmembrane region" description="Helical" evidence="7">
    <location>
        <begin position="264"/>
        <end position="285"/>
    </location>
</feature>
<dbReference type="NCBIfam" id="TIGR00445">
    <property type="entry name" value="mraY"/>
    <property type="match status" value="1"/>
</dbReference>
<dbReference type="CDD" id="cd06852">
    <property type="entry name" value="GT_MraY"/>
    <property type="match status" value="1"/>
</dbReference>
<dbReference type="EMBL" id="DVFI01000063">
    <property type="protein sequence ID" value="HIQ62800.1"/>
    <property type="molecule type" value="Genomic_DNA"/>
</dbReference>
<evidence type="ECO:0000313" key="11">
    <source>
        <dbReference type="Proteomes" id="UP000886819"/>
    </source>
</evidence>
<evidence type="ECO:0000256" key="5">
    <source>
        <dbReference type="ARBA" id="ARBA00022989"/>
    </source>
</evidence>
<keyword evidence="7" id="KW-0573">Peptidoglycan synthesis</keyword>
<dbReference type="GO" id="GO:0005886">
    <property type="term" value="C:plasma membrane"/>
    <property type="evidence" value="ECO:0007669"/>
    <property type="project" value="UniProtKB-SubCell"/>
</dbReference>
<dbReference type="PANTHER" id="PTHR22926:SF5">
    <property type="entry name" value="PHOSPHO-N-ACETYLMURAMOYL-PENTAPEPTIDE-TRANSFERASE HOMOLOG"/>
    <property type="match status" value="1"/>
</dbReference>
<comment type="pathway">
    <text evidence="7">Cell wall biogenesis; peptidoglycan biosynthesis.</text>
</comment>
<dbReference type="InterPro" id="IPR003524">
    <property type="entry name" value="PNAcMuramoyl-5peptid_Trfase"/>
</dbReference>
<dbReference type="GO" id="GO:0008360">
    <property type="term" value="P:regulation of cell shape"/>
    <property type="evidence" value="ECO:0007669"/>
    <property type="project" value="UniProtKB-KW"/>
</dbReference>
<feature type="transmembrane region" description="Helical" evidence="7">
    <location>
        <begin position="237"/>
        <end position="258"/>
    </location>
</feature>
<gene>
    <name evidence="7" type="primary">mraY</name>
    <name evidence="10" type="ORF">IAA66_04330</name>
</gene>
<evidence type="ECO:0000256" key="8">
    <source>
        <dbReference type="NCBIfam" id="TIGR00445"/>
    </source>
</evidence>
<dbReference type="GO" id="GO:0051301">
    <property type="term" value="P:cell division"/>
    <property type="evidence" value="ECO:0007669"/>
    <property type="project" value="UniProtKB-KW"/>
</dbReference>
<keyword evidence="7" id="KW-0961">Cell wall biogenesis/degradation</keyword>
<feature type="binding site" evidence="9">
    <location>
        <position position="171"/>
    </location>
    <ligand>
        <name>Mg(2+)</name>
        <dbReference type="ChEBI" id="CHEBI:18420"/>
    </ligand>
</feature>
<keyword evidence="7" id="KW-1003">Cell membrane</keyword>
<feature type="transmembrane region" description="Helical" evidence="7">
    <location>
        <begin position="6"/>
        <end position="23"/>
    </location>
</feature>
<feature type="transmembrane region" description="Helical" evidence="7">
    <location>
        <begin position="79"/>
        <end position="96"/>
    </location>
</feature>
<comment type="caution">
    <text evidence="10">The sequence shown here is derived from an EMBL/GenBank/DDBJ whole genome shotgun (WGS) entry which is preliminary data.</text>
</comment>
<keyword evidence="7" id="KW-0133">Cell shape</keyword>
<feature type="transmembrane region" description="Helical" evidence="7">
    <location>
        <begin position="180"/>
        <end position="199"/>
    </location>
</feature>
<evidence type="ECO:0000256" key="9">
    <source>
        <dbReference type="PIRSR" id="PIRSR600715-1"/>
    </source>
</evidence>
<dbReference type="GO" id="GO:0009252">
    <property type="term" value="P:peptidoglycan biosynthetic process"/>
    <property type="evidence" value="ECO:0007669"/>
    <property type="project" value="UniProtKB-UniRule"/>
</dbReference>
<evidence type="ECO:0000256" key="1">
    <source>
        <dbReference type="ARBA" id="ARBA00004141"/>
    </source>
</evidence>
<comment type="catalytic activity">
    <reaction evidence="7">
        <text>UDP-N-acetyl-alpha-D-muramoyl-L-alanyl-gamma-D-glutamyl-meso-2,6-diaminopimeloyl-D-alanyl-D-alanine + di-trans,octa-cis-undecaprenyl phosphate = di-trans,octa-cis-undecaprenyl diphospho-N-acetyl-alpha-D-muramoyl-L-alanyl-D-glutamyl-meso-2,6-diaminopimeloyl-D-alanyl-D-alanine + UMP</text>
        <dbReference type="Rhea" id="RHEA:28386"/>
        <dbReference type="ChEBI" id="CHEBI:57865"/>
        <dbReference type="ChEBI" id="CHEBI:60392"/>
        <dbReference type="ChEBI" id="CHEBI:61386"/>
        <dbReference type="ChEBI" id="CHEBI:61387"/>
        <dbReference type="EC" id="2.7.8.13"/>
    </reaction>
</comment>
<evidence type="ECO:0000256" key="2">
    <source>
        <dbReference type="ARBA" id="ARBA00005583"/>
    </source>
</evidence>
<dbReference type="GO" id="GO:0071555">
    <property type="term" value="P:cell wall organization"/>
    <property type="evidence" value="ECO:0007669"/>
    <property type="project" value="UniProtKB-KW"/>
</dbReference>
<accession>A0A9D0YVU7</accession>
<dbReference type="Proteomes" id="UP000886819">
    <property type="component" value="Unassembled WGS sequence"/>
</dbReference>
<dbReference type="EC" id="2.7.8.13" evidence="7 8"/>
<comment type="subcellular location">
    <subcellularLocation>
        <location evidence="7">Cell membrane</location>
        <topology evidence="7">Multi-pass membrane protein</topology>
    </subcellularLocation>
    <subcellularLocation>
        <location evidence="1">Membrane</location>
        <topology evidence="1">Multi-pass membrane protein</topology>
    </subcellularLocation>
</comment>
<dbReference type="PANTHER" id="PTHR22926">
    <property type="entry name" value="PHOSPHO-N-ACETYLMURAMOYL-PENTAPEPTIDE-TRANSFERASE"/>
    <property type="match status" value="1"/>
</dbReference>
<comment type="similarity">
    <text evidence="2 7">Belongs to the glycosyltransferase 4 family. MraY subfamily.</text>
</comment>
<dbReference type="HAMAP" id="MF_00038">
    <property type="entry name" value="MraY"/>
    <property type="match status" value="1"/>
</dbReference>
<keyword evidence="7 9" id="KW-0479">Metal-binding</keyword>
<comment type="function">
    <text evidence="7">Catalyzes the initial step of the lipid cycle reactions in the biosynthesis of the cell wall peptidoglycan: transfers peptidoglycan precursor phospho-MurNAc-pentapeptide from UDP-MurNAc-pentapeptide onto the lipid carrier undecaprenyl phosphate, yielding undecaprenyl-pyrophosphoryl-MurNAc-pentapeptide, known as lipid I.</text>
</comment>
<keyword evidence="7" id="KW-0132">Cell division</keyword>
<feature type="binding site" evidence="9">
    <location>
        <position position="241"/>
    </location>
    <ligand>
        <name>Mg(2+)</name>
        <dbReference type="ChEBI" id="CHEBI:18420"/>
    </ligand>
</feature>
<dbReference type="Pfam" id="PF10555">
    <property type="entry name" value="MraY_sig1"/>
    <property type="match status" value="1"/>
</dbReference>
<feature type="transmembrane region" description="Helical" evidence="7">
    <location>
        <begin position="154"/>
        <end position="173"/>
    </location>
</feature>
<comment type="cofactor">
    <cofactor evidence="7 9">
        <name>Mg(2+)</name>
        <dbReference type="ChEBI" id="CHEBI:18420"/>
    </cofactor>
</comment>
<dbReference type="AlphaFoldDB" id="A0A9D0YVU7"/>
<feature type="transmembrane region" description="Helical" evidence="7">
    <location>
        <begin position="314"/>
        <end position="333"/>
    </location>
</feature>
<keyword evidence="7" id="KW-0131">Cell cycle</keyword>
<keyword evidence="6 7" id="KW-0472">Membrane</keyword>
<dbReference type="InterPro" id="IPR000715">
    <property type="entry name" value="Glycosyl_transferase_4"/>
</dbReference>
<keyword evidence="3 7" id="KW-0808">Transferase</keyword>
<evidence type="ECO:0000256" key="6">
    <source>
        <dbReference type="ARBA" id="ARBA00023136"/>
    </source>
</evidence>
<dbReference type="GO" id="GO:0008963">
    <property type="term" value="F:phospho-N-acetylmuramoyl-pentapeptide-transferase activity"/>
    <property type="evidence" value="ECO:0007669"/>
    <property type="project" value="UniProtKB-UniRule"/>
</dbReference>
<name>A0A9D0YVU7_9FIRM</name>
<evidence type="ECO:0000256" key="3">
    <source>
        <dbReference type="ARBA" id="ARBA00022679"/>
    </source>
</evidence>
<keyword evidence="7 9" id="KW-0460">Magnesium</keyword>
<reference evidence="10" key="1">
    <citation type="submission" date="2020-10" db="EMBL/GenBank/DDBJ databases">
        <authorList>
            <person name="Gilroy R."/>
        </authorList>
    </citation>
    <scope>NUCLEOTIDE SEQUENCE</scope>
    <source>
        <strain evidence="10">ChiHile30-977</strain>
    </source>
</reference>
<evidence type="ECO:0000256" key="4">
    <source>
        <dbReference type="ARBA" id="ARBA00022692"/>
    </source>
</evidence>
<feature type="transmembrane region" description="Helical" evidence="7">
    <location>
        <begin position="54"/>
        <end position="73"/>
    </location>
</feature>
<sequence length="338" mass="36200">MQRMVWAVLIAFAAVLAAGPWAIRELRKLKFGQNVYELAPESHRQKQGTPTMGGLLFALVTVVVALALRVGAFQPMSDMALAALLFAALNLLLGFLDDMAKIRAKKNQGLSERQKLIGQIVLAAAFSAYCYLHPEIGSAVYVPFLDVEWEMGWLYIPAMMFVIVCTTNGANLLDGLDGLCAGVTTVMSATFAIIALLLAGTLTASAQENCLNLALVCAACCGALLGYLRFNLHPAQVIMGDTGSMFLGGLMAAVAIMLRLPLLIPIAGGAYAVSLLSVFLQRIYFKATHGKRIFKMSPLHHHFELCGVPETRIVSMYAIATVVLCLIALLGIAGHGSL</sequence>
<dbReference type="InterPro" id="IPR018480">
    <property type="entry name" value="PNAcMuramoyl-5peptid_Trfase_CS"/>
</dbReference>
<dbReference type="Pfam" id="PF00953">
    <property type="entry name" value="Glycos_transf_4"/>
    <property type="match status" value="1"/>
</dbReference>
<dbReference type="GO" id="GO:0046872">
    <property type="term" value="F:metal ion binding"/>
    <property type="evidence" value="ECO:0007669"/>
    <property type="project" value="UniProtKB-KW"/>
</dbReference>
<evidence type="ECO:0000256" key="7">
    <source>
        <dbReference type="HAMAP-Rule" id="MF_00038"/>
    </source>
</evidence>
<organism evidence="10 11">
    <name type="scientific">Candidatus Avichristensenella intestinipullorum</name>
    <dbReference type="NCBI Taxonomy" id="2840693"/>
    <lineage>
        <taxon>Bacteria</taxon>
        <taxon>Bacillati</taxon>
        <taxon>Bacillota</taxon>
        <taxon>Clostridia</taxon>
        <taxon>Candidatus Avichristensenella</taxon>
    </lineage>
</organism>
<reference evidence="10" key="2">
    <citation type="journal article" date="2021" name="PeerJ">
        <title>Extensive microbial diversity within the chicken gut microbiome revealed by metagenomics and culture.</title>
        <authorList>
            <person name="Gilroy R."/>
            <person name="Ravi A."/>
            <person name="Getino M."/>
            <person name="Pursley I."/>
            <person name="Horton D.L."/>
            <person name="Alikhan N.F."/>
            <person name="Baker D."/>
            <person name="Gharbi K."/>
            <person name="Hall N."/>
            <person name="Watson M."/>
            <person name="Adriaenssens E.M."/>
            <person name="Foster-Nyarko E."/>
            <person name="Jarju S."/>
            <person name="Secka A."/>
            <person name="Antonio M."/>
            <person name="Oren A."/>
            <person name="Chaudhuri R.R."/>
            <person name="La Ragione R."/>
            <person name="Hildebrand F."/>
            <person name="Pallen M.J."/>
        </authorList>
    </citation>
    <scope>NUCLEOTIDE SEQUENCE</scope>
    <source>
        <strain evidence="10">ChiHile30-977</strain>
    </source>
</reference>